<gene>
    <name evidence="2" type="ORF">GCM10010992_04970</name>
</gene>
<proteinExistence type="predicted"/>
<keyword evidence="1" id="KW-1133">Transmembrane helix</keyword>
<dbReference type="Proteomes" id="UP000620064">
    <property type="component" value="Unassembled WGS sequence"/>
</dbReference>
<accession>A0ABQ2NFH3</accession>
<keyword evidence="1" id="KW-0472">Membrane</keyword>
<keyword evidence="3" id="KW-1185">Reference proteome</keyword>
<evidence type="ECO:0000313" key="3">
    <source>
        <dbReference type="Proteomes" id="UP000620064"/>
    </source>
</evidence>
<reference evidence="3" key="1">
    <citation type="journal article" date="2019" name="Int. J. Syst. Evol. Microbiol.">
        <title>The Global Catalogue of Microorganisms (GCM) 10K type strain sequencing project: providing services to taxonomists for standard genome sequencing and annotation.</title>
        <authorList>
            <consortium name="The Broad Institute Genomics Platform"/>
            <consortium name="The Broad Institute Genome Sequencing Center for Infectious Disease"/>
            <person name="Wu L."/>
            <person name="Ma J."/>
        </authorList>
    </citation>
    <scope>NUCLEOTIDE SEQUENCE [LARGE SCALE GENOMIC DNA]</scope>
    <source>
        <strain evidence="3">CGMCC 1.7656</strain>
    </source>
</reference>
<evidence type="ECO:0000256" key="1">
    <source>
        <dbReference type="SAM" id="Phobius"/>
    </source>
</evidence>
<sequence length="89" mass="10245">MEIPNGWSFRLLVLILIIASFYYKIPKTIYLIFIILCVLLGVIAIYGGLTKDTSNWPNEFWRWAGIAVNSLPILAFVILLKKKTNKQMN</sequence>
<feature type="transmembrane region" description="Helical" evidence="1">
    <location>
        <begin position="61"/>
        <end position="80"/>
    </location>
</feature>
<organism evidence="2 3">
    <name type="scientific">Cloacibacterium rupense</name>
    <dbReference type="NCBI Taxonomy" id="517423"/>
    <lineage>
        <taxon>Bacteria</taxon>
        <taxon>Pseudomonadati</taxon>
        <taxon>Bacteroidota</taxon>
        <taxon>Flavobacteriia</taxon>
        <taxon>Flavobacteriales</taxon>
        <taxon>Weeksellaceae</taxon>
    </lineage>
</organism>
<feature type="transmembrane region" description="Helical" evidence="1">
    <location>
        <begin position="30"/>
        <end position="49"/>
    </location>
</feature>
<comment type="caution">
    <text evidence="2">The sequence shown here is derived from an EMBL/GenBank/DDBJ whole genome shotgun (WGS) entry which is preliminary data.</text>
</comment>
<keyword evidence="1" id="KW-0812">Transmembrane</keyword>
<name>A0ABQ2NFH3_9FLAO</name>
<evidence type="ECO:0000313" key="2">
    <source>
        <dbReference type="EMBL" id="GGP02068.1"/>
    </source>
</evidence>
<dbReference type="EMBL" id="BMLV01000001">
    <property type="protein sequence ID" value="GGP02068.1"/>
    <property type="molecule type" value="Genomic_DNA"/>
</dbReference>
<protein>
    <submittedName>
        <fullName evidence="2">Uncharacterized protein</fullName>
    </submittedName>
</protein>
<feature type="transmembrane region" description="Helical" evidence="1">
    <location>
        <begin position="6"/>
        <end position="23"/>
    </location>
</feature>